<dbReference type="PANTHER" id="PTHR30185">
    <property type="entry name" value="CRYPTIC BETA-GLUCOSIDE BGL OPERON ANTITERMINATOR"/>
    <property type="match status" value="1"/>
</dbReference>
<keyword evidence="1" id="KW-0805">Transcription regulation</keyword>
<dbReference type="EMBL" id="JAMDLZ010000022">
    <property type="protein sequence ID" value="MCY9548060.1"/>
    <property type="molecule type" value="Genomic_DNA"/>
</dbReference>
<dbReference type="Gene3D" id="3.40.50.2300">
    <property type="match status" value="1"/>
</dbReference>
<dbReference type="Proteomes" id="UP001527052">
    <property type="component" value="Unassembled WGS sequence"/>
</dbReference>
<dbReference type="PANTHER" id="PTHR30185:SF18">
    <property type="entry name" value="TRANSCRIPTIONAL REGULATOR MTLR"/>
    <property type="match status" value="1"/>
</dbReference>
<dbReference type="PROSITE" id="PS51372">
    <property type="entry name" value="PRD_2"/>
    <property type="match status" value="1"/>
</dbReference>
<dbReference type="RefSeq" id="WP_268637920.1">
    <property type="nucleotide sequence ID" value="NZ_JAMDLZ010000022.1"/>
</dbReference>
<name>A0ABT4ER04_9BACI</name>
<organism evidence="4 5">
    <name type="scientific">Lysinibacillus xylanilyticus</name>
    <dbReference type="NCBI Taxonomy" id="582475"/>
    <lineage>
        <taxon>Bacteria</taxon>
        <taxon>Bacillati</taxon>
        <taxon>Bacillota</taxon>
        <taxon>Bacilli</taxon>
        <taxon>Bacillales</taxon>
        <taxon>Bacillaceae</taxon>
        <taxon>Lysinibacillus</taxon>
    </lineage>
</organism>
<gene>
    <name evidence="4" type="ORF">M5W82_13945</name>
</gene>
<protein>
    <submittedName>
        <fullName evidence="4">Helix-turn-helix domain-containing protein</fullName>
    </submittedName>
</protein>
<dbReference type="InterPro" id="IPR050661">
    <property type="entry name" value="BglG_antiterminators"/>
</dbReference>
<sequence length="497" mass="59046">MRNFFVEDNGFEVKMQSDLQRKIKVIQFLSNEKRWYTFEEISNAIEATDKTIRKDLNYIKDVIPENWSIEIKKGYGVQLIMPIHASVNEVITLFFRKSLTFQILNKLIVNNETTVVNIAEELFVQPYVVSKALKKVERDLAHFGLKLERKPIKIVGDNWRVIHMFTKLYSKAYMSTDWPFSFAKDDIFDFIERVENSMDTVLYISSRRKFAYFLAILLLRKQQGHELQWINEFSNHNWDTPQYNEISLHLDQVEREHNIAFSDAEKITITIVFKCLDYIYKYPDKERKNEVSLFYESSLPVYNITRDFISMLDNKFGNYFIKDEEFIYSIILYFRKKVHILNLLSYIPGNKKNTTSSMKKQHFKTFLKVKDVYIGWVRKHKITNHVPDEEIINIVMYIEASRIANEFRPKKTLIIAGEGRGWRKYISAKLKNQFGNKIEFPPLISTNLAEEKELEVDYDIDFIISTIPLRIKSHPVIQIQPFVTERDIDNIGKYIYE</sequence>
<evidence type="ECO:0000313" key="4">
    <source>
        <dbReference type="EMBL" id="MCY9548060.1"/>
    </source>
</evidence>
<evidence type="ECO:0000313" key="5">
    <source>
        <dbReference type="Proteomes" id="UP001527052"/>
    </source>
</evidence>
<dbReference type="InterPro" id="IPR013199">
    <property type="entry name" value="HTH_Mga_DNA-bd_dom"/>
</dbReference>
<keyword evidence="2" id="KW-0804">Transcription</keyword>
<dbReference type="CDD" id="cd05568">
    <property type="entry name" value="PTS_IIB_bgl_like"/>
    <property type="match status" value="1"/>
</dbReference>
<dbReference type="InterPro" id="IPR036388">
    <property type="entry name" value="WH-like_DNA-bd_sf"/>
</dbReference>
<feature type="domain" description="PRD" evidence="3">
    <location>
        <begin position="296"/>
        <end position="408"/>
    </location>
</feature>
<evidence type="ECO:0000256" key="2">
    <source>
        <dbReference type="ARBA" id="ARBA00023163"/>
    </source>
</evidence>
<dbReference type="Gene3D" id="1.10.10.10">
    <property type="entry name" value="Winged helix-like DNA-binding domain superfamily/Winged helix DNA-binding domain"/>
    <property type="match status" value="1"/>
</dbReference>
<dbReference type="Pfam" id="PF05043">
    <property type="entry name" value="Mga"/>
    <property type="match status" value="1"/>
</dbReference>
<reference evidence="4 5" key="1">
    <citation type="submission" date="2022-05" db="EMBL/GenBank/DDBJ databases">
        <title>Genome Sequencing of Bee-Associated Microbes.</title>
        <authorList>
            <person name="Dunlap C."/>
        </authorList>
    </citation>
    <scope>NUCLEOTIDE SEQUENCE [LARGE SCALE GENOMIC DNA]</scope>
    <source>
        <strain evidence="4 5">NRRL BD-083</strain>
    </source>
</reference>
<accession>A0ABT4ER04</accession>
<comment type="caution">
    <text evidence="4">The sequence shown here is derived from an EMBL/GenBank/DDBJ whole genome shotgun (WGS) entry which is preliminary data.</text>
</comment>
<keyword evidence="5" id="KW-1185">Reference proteome</keyword>
<dbReference type="Pfam" id="PF08280">
    <property type="entry name" value="HTH_Mga"/>
    <property type="match status" value="1"/>
</dbReference>
<evidence type="ECO:0000259" key="3">
    <source>
        <dbReference type="PROSITE" id="PS51372"/>
    </source>
</evidence>
<proteinExistence type="predicted"/>
<evidence type="ECO:0000256" key="1">
    <source>
        <dbReference type="ARBA" id="ARBA00023015"/>
    </source>
</evidence>
<dbReference type="InterPro" id="IPR011608">
    <property type="entry name" value="PRD"/>
</dbReference>
<dbReference type="InterPro" id="IPR007737">
    <property type="entry name" value="Mga_HTH"/>
</dbReference>